<dbReference type="Proteomes" id="UP000503011">
    <property type="component" value="Chromosome"/>
</dbReference>
<dbReference type="AlphaFoldDB" id="A0A6F8Z054"/>
<dbReference type="KEGG" id="psuu:Psuf_090090"/>
<evidence type="ECO:0000313" key="1">
    <source>
        <dbReference type="EMBL" id="BCB91696.1"/>
    </source>
</evidence>
<dbReference type="EMBL" id="AP022871">
    <property type="protein sequence ID" value="BCB91696.1"/>
    <property type="molecule type" value="Genomic_DNA"/>
</dbReference>
<proteinExistence type="predicted"/>
<keyword evidence="2" id="KW-1185">Reference proteome</keyword>
<name>A0A6F8Z054_9ACTN</name>
<evidence type="ECO:0000313" key="2">
    <source>
        <dbReference type="Proteomes" id="UP000503011"/>
    </source>
</evidence>
<reference evidence="1 2" key="2">
    <citation type="submission" date="2020-03" db="EMBL/GenBank/DDBJ databases">
        <authorList>
            <person name="Ichikawa N."/>
            <person name="Kimura A."/>
            <person name="Kitahashi Y."/>
            <person name="Uohara A."/>
        </authorList>
    </citation>
    <scope>NUCLEOTIDE SEQUENCE [LARGE SCALE GENOMIC DNA]</scope>
    <source>
        <strain evidence="1 2">NBRC 105367</strain>
    </source>
</reference>
<evidence type="ECO:0008006" key="3">
    <source>
        <dbReference type="Google" id="ProtNLM"/>
    </source>
</evidence>
<reference evidence="1 2" key="1">
    <citation type="submission" date="2020-03" db="EMBL/GenBank/DDBJ databases">
        <title>Whole genome shotgun sequence of Phytohabitans suffuscus NBRC 105367.</title>
        <authorList>
            <person name="Komaki H."/>
            <person name="Tamura T."/>
        </authorList>
    </citation>
    <scope>NUCLEOTIDE SEQUENCE [LARGE SCALE GENOMIC DNA]</scope>
    <source>
        <strain evidence="1 2">NBRC 105367</strain>
    </source>
</reference>
<sequence length="392" mass="40123">MARLRVPLLARTVRGTAAGRIDTVACVTGEGRSRGGLVGLVAAVAAAGALLAQAPVGARAPKAPPPAAEVAWPGVARGGLPGTLADGAAYSPALFLDGGASVGPALDPRGGGVRLVLRSAGGAVRVLRRPDGAGRSYAAFTRAGDQLVWAESVTAPDGSPRTELWRAGVGGGAAARVTADTGWATFANSEHDIVPRDGRLYWTASAPGPEPVTEIRSVPLSGGPVRVSAEAGTWALAGWPWLVGTGGGQRGPTRIRDLDTGRTTTVEERGGALDRCGPAWCRLFELSGDAPVRSVLMRPDGGDRQTAADNGATAAVPDVAVLDRFEVLLGDSSAIAAAVGGQRLLVYDLRTRQLVAVADAASRVSYRGGILWWSTSAGTTVTWHTLDLRTVD</sequence>
<accession>A0A6F8Z054</accession>
<protein>
    <recommendedName>
        <fullName evidence="3">Lipoprotein LpqB beta-propeller domain-containing protein</fullName>
    </recommendedName>
</protein>
<organism evidence="1 2">
    <name type="scientific">Phytohabitans suffuscus</name>
    <dbReference type="NCBI Taxonomy" id="624315"/>
    <lineage>
        <taxon>Bacteria</taxon>
        <taxon>Bacillati</taxon>
        <taxon>Actinomycetota</taxon>
        <taxon>Actinomycetes</taxon>
        <taxon>Micromonosporales</taxon>
        <taxon>Micromonosporaceae</taxon>
    </lineage>
</organism>
<gene>
    <name evidence="1" type="ORF">Psuf_090090</name>
</gene>
<dbReference type="SUPFAM" id="SSF69304">
    <property type="entry name" value="Tricorn protease N-terminal domain"/>
    <property type="match status" value="1"/>
</dbReference>